<evidence type="ECO:0000256" key="2">
    <source>
        <dbReference type="ARBA" id="ARBA00022475"/>
    </source>
</evidence>
<dbReference type="GO" id="GO:0060137">
    <property type="term" value="P:maternal process involved in parturition"/>
    <property type="evidence" value="ECO:0007669"/>
    <property type="project" value="TreeGrafter"/>
</dbReference>
<evidence type="ECO:0000256" key="3">
    <source>
        <dbReference type="ARBA" id="ARBA00022692"/>
    </source>
</evidence>
<evidence type="ECO:0000259" key="12">
    <source>
        <dbReference type="PROSITE" id="PS50262"/>
    </source>
</evidence>
<dbReference type="PANTHER" id="PTHR24241:SF89">
    <property type="entry name" value="OXYTOCIN RECEPTOR"/>
    <property type="match status" value="1"/>
</dbReference>
<dbReference type="GO" id="GO:0045907">
    <property type="term" value="P:positive regulation of vasoconstriction"/>
    <property type="evidence" value="ECO:0007669"/>
    <property type="project" value="TreeGrafter"/>
</dbReference>
<dbReference type="PANTHER" id="PTHR24241">
    <property type="entry name" value="NEUROPEPTIDE RECEPTOR-RELATED G-PROTEIN COUPLED RECEPTOR"/>
    <property type="match status" value="1"/>
</dbReference>
<evidence type="ECO:0000256" key="7">
    <source>
        <dbReference type="ARBA" id="ARBA00023157"/>
    </source>
</evidence>
<evidence type="ECO:0000256" key="1">
    <source>
        <dbReference type="ARBA" id="ARBA00004651"/>
    </source>
</evidence>
<dbReference type="GO" id="GO:0005886">
    <property type="term" value="C:plasma membrane"/>
    <property type="evidence" value="ECO:0007669"/>
    <property type="project" value="UniProtKB-SubCell"/>
</dbReference>
<dbReference type="PRINTS" id="PR00665">
    <property type="entry name" value="OXYTOCINR"/>
</dbReference>
<keyword evidence="6 11" id="KW-0472">Membrane</keyword>
<dbReference type="Pfam" id="PF00001">
    <property type="entry name" value="7tm_1"/>
    <property type="match status" value="1"/>
</dbReference>
<proteinExistence type="inferred from homology"/>
<evidence type="ECO:0000256" key="5">
    <source>
        <dbReference type="ARBA" id="ARBA00023040"/>
    </source>
</evidence>
<keyword evidence="2" id="KW-1003">Cell membrane</keyword>
<protein>
    <recommendedName>
        <fullName evidence="12">G-protein coupled receptors family 1 profile domain-containing protein</fullName>
    </recommendedName>
</protein>
<feature type="transmembrane region" description="Helical" evidence="11">
    <location>
        <begin position="314"/>
        <end position="335"/>
    </location>
</feature>
<evidence type="ECO:0000256" key="11">
    <source>
        <dbReference type="RuleBase" id="RU046427"/>
    </source>
</evidence>
<dbReference type="SUPFAM" id="SSF81321">
    <property type="entry name" value="Family A G protein-coupled receptor-like"/>
    <property type="match status" value="1"/>
</dbReference>
<dbReference type="InterPro" id="IPR002062">
    <property type="entry name" value="Oxytocn_rcpt"/>
</dbReference>
<sequence>GCCLISNESDIWQFNESWRNSSLINGTGGLNQTNPLKRNEEVARVEVTVLALVLFLALAGNLCVLLAIHTTKHSQSRMYYFMKHLSIADLVVAIFQVLPQLIWDITFRFYGPDILCRLVKYLQVVGMFASTYMLVLMSIDRCLAICQPLRSLHRRKDRLYVIFSWILSLLFSIPQMFIFSLREVGSAGSGVYDCWGDFVKPWGAKAYITWISLTIYIIPVAILSICYGLISFKIWQNFKLKTRREQCINLTPKTTKSNTLARVSSVKLISKAKITTVKMTFVIVVAYIVCWTPFFSVQMWSAWDPAAPREAMPFIISMLLASLNSCCNPWIYMCFAGHLFQDLRQNLLCCSTRYLKSSQCHCERDFNSSHKSNSSTFAIKSTSSQRSITQTSTT</sequence>
<dbReference type="GO" id="GO:0032870">
    <property type="term" value="P:cellular response to hormone stimulus"/>
    <property type="evidence" value="ECO:0007669"/>
    <property type="project" value="TreeGrafter"/>
</dbReference>
<dbReference type="AlphaFoldDB" id="A0AAZ1Y627"/>
<reference evidence="14" key="1">
    <citation type="submission" date="2020-03" db="EMBL/GenBank/DDBJ databases">
        <title>Evolution of repeat sequences and sex chromosomes of tilapia species revealed by chromosome-level genomes.</title>
        <authorList>
            <person name="Xu L."/>
            <person name="Tao W."/>
            <person name="Wang D."/>
            <person name="Zhou Q."/>
        </authorList>
    </citation>
    <scope>NUCLEOTIDE SEQUENCE [LARGE SCALE GENOMIC DNA]</scope>
    <source>
        <strain evidence="14">Israel</strain>
    </source>
</reference>
<keyword evidence="10 11" id="KW-0807">Transducer</keyword>
<dbReference type="GO" id="GO:0004990">
    <property type="term" value="F:oxytocin receptor activity"/>
    <property type="evidence" value="ECO:0007669"/>
    <property type="project" value="InterPro"/>
</dbReference>
<keyword evidence="7" id="KW-1015">Disulfide bond</keyword>
<dbReference type="Ensembl" id="ENSOABT00000072819.1">
    <property type="protein sequence ID" value="ENSOABP00000075422.1"/>
    <property type="gene ID" value="ENSOABG00000017767.2"/>
</dbReference>
<dbReference type="PROSITE" id="PS00237">
    <property type="entry name" value="G_PROTEIN_RECEP_F1_1"/>
    <property type="match status" value="1"/>
</dbReference>
<reference evidence="13" key="3">
    <citation type="submission" date="2025-09" db="UniProtKB">
        <authorList>
            <consortium name="Ensembl"/>
        </authorList>
    </citation>
    <scope>IDENTIFICATION</scope>
</reference>
<evidence type="ECO:0000256" key="6">
    <source>
        <dbReference type="ARBA" id="ARBA00023136"/>
    </source>
</evidence>
<dbReference type="GO" id="GO:0042277">
    <property type="term" value="F:peptide binding"/>
    <property type="evidence" value="ECO:0007669"/>
    <property type="project" value="TreeGrafter"/>
</dbReference>
<dbReference type="PRINTS" id="PR00896">
    <property type="entry name" value="VASOPRESSINR"/>
</dbReference>
<keyword evidence="3 11" id="KW-0812">Transmembrane</keyword>
<feature type="transmembrane region" description="Helical" evidence="11">
    <location>
        <begin position="276"/>
        <end position="294"/>
    </location>
</feature>
<feature type="domain" description="G-protein coupled receptors family 1 profile" evidence="12">
    <location>
        <begin position="60"/>
        <end position="332"/>
    </location>
</feature>
<dbReference type="InterPro" id="IPR000276">
    <property type="entry name" value="GPCR_Rhodpsn"/>
</dbReference>
<evidence type="ECO:0000256" key="10">
    <source>
        <dbReference type="ARBA" id="ARBA00023224"/>
    </source>
</evidence>
<evidence type="ECO:0000256" key="8">
    <source>
        <dbReference type="ARBA" id="ARBA00023170"/>
    </source>
</evidence>
<dbReference type="GO" id="GO:0005000">
    <property type="term" value="F:vasopressin receptor activity"/>
    <property type="evidence" value="ECO:0007669"/>
    <property type="project" value="InterPro"/>
</dbReference>
<comment type="subcellular location">
    <subcellularLocation>
        <location evidence="1 11">Cell membrane</location>
        <topology evidence="1 11">Multi-pass membrane protein</topology>
    </subcellularLocation>
</comment>
<keyword evidence="14" id="KW-1185">Reference proteome</keyword>
<dbReference type="FunFam" id="1.20.1070.10:FF:000145">
    <property type="entry name" value="Oxytocin receptor"/>
    <property type="match status" value="1"/>
</dbReference>
<feature type="transmembrane region" description="Helical" evidence="11">
    <location>
        <begin position="118"/>
        <end position="139"/>
    </location>
</feature>
<keyword evidence="9 11" id="KW-0325">Glycoprotein</keyword>
<dbReference type="Proteomes" id="UP000472276">
    <property type="component" value="Unassembled WGS sequence"/>
</dbReference>
<gene>
    <name evidence="13" type="primary">oxtra</name>
</gene>
<keyword evidence="4 11" id="KW-1133">Transmembrane helix</keyword>
<comment type="similarity">
    <text evidence="11">Belongs to the G-protein coupled receptor 1 family. Vasopressin/oxytocin receptor subfamily.</text>
</comment>
<reference evidence="13" key="2">
    <citation type="submission" date="2025-08" db="UniProtKB">
        <authorList>
            <consortium name="Ensembl"/>
        </authorList>
    </citation>
    <scope>IDENTIFICATION</scope>
</reference>
<dbReference type="GO" id="GO:0001992">
    <property type="term" value="P:regulation of systemic arterial blood pressure by vasopressin"/>
    <property type="evidence" value="ECO:0007669"/>
    <property type="project" value="TreeGrafter"/>
</dbReference>
<dbReference type="InterPro" id="IPR017452">
    <property type="entry name" value="GPCR_Rhodpsn_7TM"/>
</dbReference>
<feature type="transmembrane region" description="Helical" evidence="11">
    <location>
        <begin position="207"/>
        <end position="235"/>
    </location>
</feature>
<keyword evidence="5 11" id="KW-0297">G-protein coupled receptor</keyword>
<dbReference type="Gene3D" id="1.20.1070.10">
    <property type="entry name" value="Rhodopsin 7-helix transmembrane proteins"/>
    <property type="match status" value="1"/>
</dbReference>
<accession>A0AAZ1Y627</accession>
<evidence type="ECO:0000256" key="9">
    <source>
        <dbReference type="ARBA" id="ARBA00023180"/>
    </source>
</evidence>
<keyword evidence="8 11" id="KW-0675">Receptor</keyword>
<evidence type="ECO:0000313" key="14">
    <source>
        <dbReference type="Proteomes" id="UP000472276"/>
    </source>
</evidence>
<dbReference type="PROSITE" id="PS50262">
    <property type="entry name" value="G_PROTEIN_RECEP_F1_2"/>
    <property type="match status" value="1"/>
</dbReference>
<comment type="caution">
    <text evidence="11">Lacks conserved residue(s) required for the propagation of feature annotation.</text>
</comment>
<name>A0AAZ1Y627_OREAU</name>
<dbReference type="CDD" id="cd15387">
    <property type="entry name" value="7tmA_OT_R"/>
    <property type="match status" value="1"/>
</dbReference>
<dbReference type="PRINTS" id="PR00237">
    <property type="entry name" value="GPCRRHODOPSN"/>
</dbReference>
<evidence type="ECO:0000313" key="13">
    <source>
        <dbReference type="Ensembl" id="ENSOABP00000075422.1"/>
    </source>
</evidence>
<feature type="transmembrane region" description="Helical" evidence="11">
    <location>
        <begin position="47"/>
        <end position="68"/>
    </location>
</feature>
<feature type="transmembrane region" description="Helical" evidence="11">
    <location>
        <begin position="159"/>
        <end position="179"/>
    </location>
</feature>
<evidence type="ECO:0000256" key="4">
    <source>
        <dbReference type="ARBA" id="ARBA00022989"/>
    </source>
</evidence>
<dbReference type="InterPro" id="IPR001817">
    <property type="entry name" value="Vasoprsn_rcpt"/>
</dbReference>
<organism evidence="13 14">
    <name type="scientific">Oreochromis aureus</name>
    <name type="common">Israeli tilapia</name>
    <name type="synonym">Chromis aureus</name>
    <dbReference type="NCBI Taxonomy" id="47969"/>
    <lineage>
        <taxon>Eukaryota</taxon>
        <taxon>Metazoa</taxon>
        <taxon>Chordata</taxon>
        <taxon>Craniata</taxon>
        <taxon>Vertebrata</taxon>
        <taxon>Euteleostomi</taxon>
        <taxon>Actinopterygii</taxon>
        <taxon>Neopterygii</taxon>
        <taxon>Teleostei</taxon>
        <taxon>Neoteleostei</taxon>
        <taxon>Acanthomorphata</taxon>
        <taxon>Ovalentaria</taxon>
        <taxon>Cichlomorphae</taxon>
        <taxon>Cichliformes</taxon>
        <taxon>Cichlidae</taxon>
        <taxon>African cichlids</taxon>
        <taxon>Pseudocrenilabrinae</taxon>
        <taxon>Oreochromini</taxon>
        <taxon>Oreochromis</taxon>
    </lineage>
</organism>